<reference evidence="1" key="1">
    <citation type="submission" date="2023-03" db="EMBL/GenBank/DDBJ databases">
        <title>Massive genome expansion in bonnet fungi (Mycena s.s.) driven by repeated elements and novel gene families across ecological guilds.</title>
        <authorList>
            <consortium name="Lawrence Berkeley National Laboratory"/>
            <person name="Harder C.B."/>
            <person name="Miyauchi S."/>
            <person name="Viragh M."/>
            <person name="Kuo A."/>
            <person name="Thoen E."/>
            <person name="Andreopoulos B."/>
            <person name="Lu D."/>
            <person name="Skrede I."/>
            <person name="Drula E."/>
            <person name="Henrissat B."/>
            <person name="Morin E."/>
            <person name="Kohler A."/>
            <person name="Barry K."/>
            <person name="LaButti K."/>
            <person name="Morin E."/>
            <person name="Salamov A."/>
            <person name="Lipzen A."/>
            <person name="Mereny Z."/>
            <person name="Hegedus B."/>
            <person name="Baldrian P."/>
            <person name="Stursova M."/>
            <person name="Weitz H."/>
            <person name="Taylor A."/>
            <person name="Grigoriev I.V."/>
            <person name="Nagy L.G."/>
            <person name="Martin F."/>
            <person name="Kauserud H."/>
        </authorList>
    </citation>
    <scope>NUCLEOTIDE SEQUENCE</scope>
    <source>
        <strain evidence="1">CBHHK067</strain>
    </source>
</reference>
<sequence>MSIPFTFVDKELLNTPIIDAADKVYYTTSTTQGFTGRKIMTVMAASGSVGLIDWREKTLSINGGHKSWESLRKEPGGIFSMDCGEWNWADRPYHLKYQYTYKELLVRAERMQDEGERMFLLMAILLTEIGRQDRVKRGFKAGEVLVKLV</sequence>
<comment type="caution">
    <text evidence="1">The sequence shown here is derived from an EMBL/GenBank/DDBJ whole genome shotgun (WGS) entry which is preliminary data.</text>
</comment>
<dbReference type="AlphaFoldDB" id="A0AAD7D4X0"/>
<accession>A0AAD7D4X0</accession>
<dbReference type="EMBL" id="JARKIE010000129">
    <property type="protein sequence ID" value="KAJ7679641.1"/>
    <property type="molecule type" value="Genomic_DNA"/>
</dbReference>
<protein>
    <submittedName>
        <fullName evidence="1">Uncharacterized protein</fullName>
    </submittedName>
</protein>
<gene>
    <name evidence="1" type="ORF">B0H17DRAFT_1139063</name>
</gene>
<name>A0AAD7D4X0_MYCRO</name>
<keyword evidence="2" id="KW-1185">Reference proteome</keyword>
<dbReference type="Proteomes" id="UP001221757">
    <property type="component" value="Unassembled WGS sequence"/>
</dbReference>
<evidence type="ECO:0000313" key="2">
    <source>
        <dbReference type="Proteomes" id="UP001221757"/>
    </source>
</evidence>
<organism evidence="1 2">
    <name type="scientific">Mycena rosella</name>
    <name type="common">Pink bonnet</name>
    <name type="synonym">Agaricus rosellus</name>
    <dbReference type="NCBI Taxonomy" id="1033263"/>
    <lineage>
        <taxon>Eukaryota</taxon>
        <taxon>Fungi</taxon>
        <taxon>Dikarya</taxon>
        <taxon>Basidiomycota</taxon>
        <taxon>Agaricomycotina</taxon>
        <taxon>Agaricomycetes</taxon>
        <taxon>Agaricomycetidae</taxon>
        <taxon>Agaricales</taxon>
        <taxon>Marasmiineae</taxon>
        <taxon>Mycenaceae</taxon>
        <taxon>Mycena</taxon>
    </lineage>
</organism>
<evidence type="ECO:0000313" key="1">
    <source>
        <dbReference type="EMBL" id="KAJ7679641.1"/>
    </source>
</evidence>
<proteinExistence type="predicted"/>